<protein>
    <submittedName>
        <fullName evidence="1">Uncharacterized protein</fullName>
    </submittedName>
</protein>
<evidence type="ECO:0000313" key="1">
    <source>
        <dbReference type="EMBL" id="CDR13278.1"/>
    </source>
</evidence>
<dbReference type="PATRIC" id="fig|576784.4.peg.8153"/>
<dbReference type="HOGENOM" id="CLU_3317718_0_0_11"/>
<dbReference type="AlphaFoldDB" id="A0A061A697"/>
<accession>A0A061A697</accession>
<dbReference type="EMBL" id="LK022848">
    <property type="protein sequence ID" value="CDR13278.1"/>
    <property type="molecule type" value="Genomic_DNA"/>
</dbReference>
<name>A0A061A697_9ACTN</name>
<organism evidence="1">
    <name type="scientific">Streptomyces iranensis</name>
    <dbReference type="NCBI Taxonomy" id="576784"/>
    <lineage>
        <taxon>Bacteria</taxon>
        <taxon>Bacillati</taxon>
        <taxon>Actinomycetota</taxon>
        <taxon>Actinomycetes</taxon>
        <taxon>Kitasatosporales</taxon>
        <taxon>Streptomycetaceae</taxon>
        <taxon>Streptomyces</taxon>
        <taxon>Streptomyces violaceusniger group</taxon>
    </lineage>
</organism>
<reference evidence="1" key="1">
    <citation type="submission" date="2014-05" db="EMBL/GenBank/DDBJ databases">
        <authorList>
            <person name="Horn Fabian"/>
        </authorList>
    </citation>
    <scope>NUCLEOTIDE SEQUENCE</scope>
</reference>
<sequence length="39" mass="4492">MDQDGLQTKLSDLGVVQPWFQRSSREGLYSSRPEGWPCH</sequence>
<proteinExistence type="predicted"/>
<gene>
    <name evidence="1" type="ORF">SIRAN7948</name>
</gene>